<dbReference type="Proteomes" id="UP000824782">
    <property type="component" value="Unassembled WGS sequence"/>
</dbReference>
<dbReference type="EC" id="2.4.2.31" evidence="7"/>
<dbReference type="EMBL" id="WNYA01002030">
    <property type="protein sequence ID" value="KAG8544739.1"/>
    <property type="molecule type" value="Genomic_DNA"/>
</dbReference>
<evidence type="ECO:0000313" key="9">
    <source>
        <dbReference type="Proteomes" id="UP000824782"/>
    </source>
</evidence>
<dbReference type="InterPro" id="IPR050999">
    <property type="entry name" value="ADP-ribosyltransferase_ARG"/>
</dbReference>
<dbReference type="AlphaFoldDB" id="A0AAV6ZBH4"/>
<dbReference type="GO" id="GO:0003950">
    <property type="term" value="F:NAD+ poly-ADP-ribosyltransferase activity"/>
    <property type="evidence" value="ECO:0007669"/>
    <property type="project" value="TreeGrafter"/>
</dbReference>
<comment type="similarity">
    <text evidence="1 7">Belongs to the Arg-specific ADP-ribosyltransferase family.</text>
</comment>
<keyword evidence="9" id="KW-1185">Reference proteome</keyword>
<dbReference type="EMBL" id="WNYA01002030">
    <property type="protein sequence ID" value="KAG8544740.1"/>
    <property type="molecule type" value="Genomic_DNA"/>
</dbReference>
<keyword evidence="3 7" id="KW-0808">Transferase</keyword>
<dbReference type="GO" id="GO:0016779">
    <property type="term" value="F:nucleotidyltransferase activity"/>
    <property type="evidence" value="ECO:0007669"/>
    <property type="project" value="UniProtKB-KW"/>
</dbReference>
<sequence>MERKLENHNVLNIENMKNRNLNRAWKEANKVWKLRRNTLMPKLPQAFKDDHGIALLTYTSFIRSDFNDAVKRAGRSYKSYMDDFGFKWLHFYLTSAFQLLSKSRWRTDLTVYSGIDDDIEVSLNGSAYVKFGNFLYSSLDKEEATIFANRSLLIIDTYPGVNIENFSQFACEREVLVPGYEVFSLYATDEENTYRLHTTGKLCSNFNCAYINGEKSKQSIHECLKAAAPPIRMHDSGCYTLMMTLLVVVTTLL</sequence>
<proteinExistence type="inferred from homology"/>
<keyword evidence="5 7" id="KW-0521">NADP</keyword>
<evidence type="ECO:0000313" key="8">
    <source>
        <dbReference type="EMBL" id="KAG8544739.1"/>
    </source>
</evidence>
<evidence type="ECO:0000256" key="2">
    <source>
        <dbReference type="ARBA" id="ARBA00022676"/>
    </source>
</evidence>
<comment type="catalytic activity">
    <reaction evidence="6 7">
        <text>L-arginyl-[protein] + NAD(+) = N(omega)-(ADP-D-ribosyl)-L-arginyl-[protein] + nicotinamide + H(+)</text>
        <dbReference type="Rhea" id="RHEA:19149"/>
        <dbReference type="Rhea" id="RHEA-COMP:10532"/>
        <dbReference type="Rhea" id="RHEA-COMP:15087"/>
        <dbReference type="ChEBI" id="CHEBI:15378"/>
        <dbReference type="ChEBI" id="CHEBI:17154"/>
        <dbReference type="ChEBI" id="CHEBI:29965"/>
        <dbReference type="ChEBI" id="CHEBI:57540"/>
        <dbReference type="ChEBI" id="CHEBI:142554"/>
        <dbReference type="EC" id="2.4.2.31"/>
    </reaction>
</comment>
<accession>A0AAV6ZBH4</accession>
<dbReference type="Pfam" id="PF01129">
    <property type="entry name" value="ART"/>
    <property type="match status" value="1"/>
</dbReference>
<keyword evidence="7" id="KW-0520">NAD</keyword>
<dbReference type="GO" id="GO:0106274">
    <property type="term" value="F:NAD+-protein-arginine ADP-ribosyltransferase activity"/>
    <property type="evidence" value="ECO:0007669"/>
    <property type="project" value="UniProtKB-EC"/>
</dbReference>
<dbReference type="PROSITE" id="PS51996">
    <property type="entry name" value="TR_MART"/>
    <property type="match status" value="1"/>
</dbReference>
<dbReference type="SUPFAM" id="SSF56399">
    <property type="entry name" value="ADP-ribosylation"/>
    <property type="match status" value="1"/>
</dbReference>
<dbReference type="PANTHER" id="PTHR10339:SF2">
    <property type="entry name" value="ECTO-ADP-RIBOSYLTRANSFERASE 5"/>
    <property type="match status" value="1"/>
</dbReference>
<evidence type="ECO:0000256" key="1">
    <source>
        <dbReference type="ARBA" id="ARBA00009558"/>
    </source>
</evidence>
<name>A0AAV6ZBH4_ENGPU</name>
<dbReference type="PANTHER" id="PTHR10339">
    <property type="entry name" value="ADP-RIBOSYLTRANSFERASE"/>
    <property type="match status" value="1"/>
</dbReference>
<organism evidence="8 9">
    <name type="scientific">Engystomops pustulosus</name>
    <name type="common">Tungara frog</name>
    <name type="synonym">Physalaemus pustulosus</name>
    <dbReference type="NCBI Taxonomy" id="76066"/>
    <lineage>
        <taxon>Eukaryota</taxon>
        <taxon>Metazoa</taxon>
        <taxon>Chordata</taxon>
        <taxon>Craniata</taxon>
        <taxon>Vertebrata</taxon>
        <taxon>Euteleostomi</taxon>
        <taxon>Amphibia</taxon>
        <taxon>Batrachia</taxon>
        <taxon>Anura</taxon>
        <taxon>Neobatrachia</taxon>
        <taxon>Hyloidea</taxon>
        <taxon>Leptodactylidae</taxon>
        <taxon>Leiuperinae</taxon>
        <taxon>Engystomops</taxon>
    </lineage>
</organism>
<dbReference type="Gene3D" id="3.90.176.10">
    <property type="entry name" value="Toxin ADP-ribosyltransferase, Chain A, domain 1"/>
    <property type="match status" value="1"/>
</dbReference>
<dbReference type="InterPro" id="IPR000768">
    <property type="entry name" value="ART"/>
</dbReference>
<dbReference type="EMBL" id="WNYA01002030">
    <property type="protein sequence ID" value="KAG8544738.1"/>
    <property type="molecule type" value="Genomic_DNA"/>
</dbReference>
<protein>
    <recommendedName>
        <fullName evidence="7">NAD(P)(+)--arginine ADP-ribosyltransferase</fullName>
        <ecNumber evidence="7">2.4.2.31</ecNumber>
    </recommendedName>
    <alternativeName>
        <fullName evidence="7">Mono(ADP-ribosyl)transferase</fullName>
    </alternativeName>
</protein>
<keyword evidence="2 7" id="KW-0328">Glycosyltransferase</keyword>
<keyword evidence="4" id="KW-0548">Nucleotidyltransferase</keyword>
<evidence type="ECO:0000256" key="4">
    <source>
        <dbReference type="ARBA" id="ARBA00022695"/>
    </source>
</evidence>
<evidence type="ECO:0000256" key="5">
    <source>
        <dbReference type="ARBA" id="ARBA00022857"/>
    </source>
</evidence>
<dbReference type="PRINTS" id="PR00970">
    <property type="entry name" value="RIBTRNSFRASE"/>
</dbReference>
<dbReference type="PROSITE" id="PS01291">
    <property type="entry name" value="ART"/>
    <property type="match status" value="1"/>
</dbReference>
<evidence type="ECO:0000256" key="6">
    <source>
        <dbReference type="ARBA" id="ARBA00047597"/>
    </source>
</evidence>
<evidence type="ECO:0000256" key="7">
    <source>
        <dbReference type="RuleBase" id="RU361228"/>
    </source>
</evidence>
<evidence type="ECO:0000256" key="3">
    <source>
        <dbReference type="ARBA" id="ARBA00022679"/>
    </source>
</evidence>
<gene>
    <name evidence="8" type="ORF">GDO81_021986</name>
</gene>
<reference evidence="8" key="1">
    <citation type="thesis" date="2020" institute="ProQuest LLC" country="789 East Eisenhower Parkway, Ann Arbor, MI, USA">
        <title>Comparative Genomics and Chromosome Evolution.</title>
        <authorList>
            <person name="Mudd A.B."/>
        </authorList>
    </citation>
    <scope>NUCLEOTIDE SEQUENCE</scope>
    <source>
        <strain evidence="8">237g6f4</strain>
        <tissue evidence="8">Blood</tissue>
    </source>
</reference>
<comment type="caution">
    <text evidence="8">The sequence shown here is derived from an EMBL/GenBank/DDBJ whole genome shotgun (WGS) entry which is preliminary data.</text>
</comment>